<comment type="caution">
    <text evidence="11">The sequence shown here is derived from an EMBL/GenBank/DDBJ whole genome shotgun (WGS) entry which is preliminary data.</text>
</comment>
<dbReference type="Proteomes" id="UP000027586">
    <property type="component" value="Unassembled WGS sequence"/>
</dbReference>
<keyword evidence="6 10" id="KW-1133">Transmembrane helix</keyword>
<dbReference type="Pfam" id="PF04573">
    <property type="entry name" value="SPC22"/>
    <property type="match status" value="1"/>
</dbReference>
<dbReference type="GO" id="GO:0006465">
    <property type="term" value="P:signal peptide processing"/>
    <property type="evidence" value="ECO:0007669"/>
    <property type="project" value="UniProtKB-UniRule"/>
</dbReference>
<dbReference type="EMBL" id="CBTN010000084">
    <property type="protein sequence ID" value="CDH60173.1"/>
    <property type="molecule type" value="Genomic_DNA"/>
</dbReference>
<dbReference type="VEuPathDB" id="FungiDB:LCOR_10963.1"/>
<organism evidence="11 12">
    <name type="scientific">Lichtheimia corymbifera JMRC:FSU:9682</name>
    <dbReference type="NCBI Taxonomy" id="1263082"/>
    <lineage>
        <taxon>Eukaryota</taxon>
        <taxon>Fungi</taxon>
        <taxon>Fungi incertae sedis</taxon>
        <taxon>Mucoromycota</taxon>
        <taxon>Mucoromycotina</taxon>
        <taxon>Mucoromycetes</taxon>
        <taxon>Mucorales</taxon>
        <taxon>Lichtheimiaceae</taxon>
        <taxon>Lichtheimia</taxon>
    </lineage>
</organism>
<evidence type="ECO:0000256" key="4">
    <source>
        <dbReference type="ARBA" id="ARBA00022824"/>
    </source>
</evidence>
<protein>
    <recommendedName>
        <fullName evidence="9">Signal peptidase subunit 3</fullName>
    </recommendedName>
</protein>
<comment type="function">
    <text evidence="8">Essential component of the signal peptidase complex (SPC) which catalyzes the cleavage of N-terminal signal sequences from nascent proteins as they are translocated into the lumen of the endoplasmic reticulum. Essential for the SPC catalytic activity, possibly by stabilizing and positioning the active center of the complex close to the lumenal surface. Essential for viability.</text>
</comment>
<evidence type="ECO:0000256" key="10">
    <source>
        <dbReference type="SAM" id="Phobius"/>
    </source>
</evidence>
<dbReference type="AlphaFoldDB" id="A0A068SCQ2"/>
<dbReference type="PIRSF" id="PIRSF016089">
    <property type="entry name" value="SPC22"/>
    <property type="match status" value="1"/>
</dbReference>
<comment type="similarity">
    <text evidence="2 9">Belongs to the SPCS3 family.</text>
</comment>
<feature type="transmembrane region" description="Helical" evidence="10">
    <location>
        <begin position="12"/>
        <end position="32"/>
    </location>
</feature>
<name>A0A068SCQ2_9FUNG</name>
<proteinExistence type="inferred from homology"/>
<evidence type="ECO:0000256" key="7">
    <source>
        <dbReference type="ARBA" id="ARBA00023136"/>
    </source>
</evidence>
<accession>A0A068SCQ2</accession>
<evidence type="ECO:0000313" key="11">
    <source>
        <dbReference type="EMBL" id="CDH60173.1"/>
    </source>
</evidence>
<keyword evidence="12" id="KW-1185">Reference proteome</keyword>
<keyword evidence="4 9" id="KW-0256">Endoplasmic reticulum</keyword>
<evidence type="ECO:0000256" key="2">
    <source>
        <dbReference type="ARBA" id="ARBA00009289"/>
    </source>
</evidence>
<evidence type="ECO:0000256" key="3">
    <source>
        <dbReference type="ARBA" id="ARBA00022692"/>
    </source>
</evidence>
<keyword evidence="3 10" id="KW-0812">Transmembrane</keyword>
<evidence type="ECO:0000256" key="6">
    <source>
        <dbReference type="ARBA" id="ARBA00022989"/>
    </source>
</evidence>
<dbReference type="STRING" id="1263082.A0A068SCQ2"/>
<comment type="subcellular location">
    <subcellularLocation>
        <location evidence="1">Endoplasmic reticulum membrane</location>
        <topology evidence="1">Single-pass type II membrane protein</topology>
    </subcellularLocation>
</comment>
<sequence length="183" mass="20695">MHNLQQRANVAFSFACTVLGSILAVIAAISYITGYPTVPSDIRVDTNALRVVSRRYGPEYYDYGTPKSHFAKVNFDLDVDFTPVFNWNTKQVFVTVVAEYESKTHDRNSIVLWDHIIESKQDANLTLRNIQNKYAFIDVSRKWSHQPIDLSLRWDITPHVGVLQSGRSASNPVNIVLAPAEQA</sequence>
<evidence type="ECO:0000313" key="12">
    <source>
        <dbReference type="Proteomes" id="UP000027586"/>
    </source>
</evidence>
<keyword evidence="7 9" id="KW-0472">Membrane</keyword>
<dbReference type="InterPro" id="IPR007653">
    <property type="entry name" value="SPC3"/>
</dbReference>
<evidence type="ECO:0000256" key="8">
    <source>
        <dbReference type="ARBA" id="ARBA00045670"/>
    </source>
</evidence>
<evidence type="ECO:0000256" key="9">
    <source>
        <dbReference type="PIRNR" id="PIRNR016089"/>
    </source>
</evidence>
<dbReference type="PANTHER" id="PTHR12804">
    <property type="entry name" value="MICROSOMAL SIGNAL PEPTIDASE 23 KD SUBUNIT SPC22/23"/>
    <property type="match status" value="1"/>
</dbReference>
<dbReference type="OrthoDB" id="10261524at2759"/>
<evidence type="ECO:0000256" key="1">
    <source>
        <dbReference type="ARBA" id="ARBA00004648"/>
    </source>
</evidence>
<evidence type="ECO:0000256" key="5">
    <source>
        <dbReference type="ARBA" id="ARBA00022968"/>
    </source>
</evidence>
<gene>
    <name evidence="11" type="ORF">LCOR_10963.1</name>
</gene>
<reference evidence="11" key="1">
    <citation type="submission" date="2013-08" db="EMBL/GenBank/DDBJ databases">
        <title>Gene expansion shapes genome architecture in the human pathogen Lichtheimia corymbifera: an evolutionary genomics analysis in the ancient terrestrial Mucorales (Mucoromycotina).</title>
        <authorList>
            <person name="Schwartze V.U."/>
            <person name="Winter S."/>
            <person name="Shelest E."/>
            <person name="Marcet-Houben M."/>
            <person name="Horn F."/>
            <person name="Wehner S."/>
            <person name="Hoffmann K."/>
            <person name="Riege K."/>
            <person name="Sammeth M."/>
            <person name="Nowrousian M."/>
            <person name="Valiante V."/>
            <person name="Linde J."/>
            <person name="Jacobsen I.D."/>
            <person name="Marz M."/>
            <person name="Brakhage A.A."/>
            <person name="Gabaldon T."/>
            <person name="Bocker S."/>
            <person name="Voigt K."/>
        </authorList>
    </citation>
    <scope>NUCLEOTIDE SEQUENCE [LARGE SCALE GENOMIC DNA]</scope>
    <source>
        <strain evidence="11">FSU 9682</strain>
    </source>
</reference>
<dbReference type="GO" id="GO:0005787">
    <property type="term" value="C:signal peptidase complex"/>
    <property type="evidence" value="ECO:0007669"/>
    <property type="project" value="UniProtKB-UniRule"/>
</dbReference>
<dbReference type="PANTHER" id="PTHR12804:SF0">
    <property type="entry name" value="SIGNAL PEPTIDASE COMPLEX SUBUNIT 3"/>
    <property type="match status" value="1"/>
</dbReference>
<dbReference type="GO" id="GO:0045047">
    <property type="term" value="P:protein targeting to ER"/>
    <property type="evidence" value="ECO:0007669"/>
    <property type="project" value="TreeGrafter"/>
</dbReference>
<keyword evidence="5" id="KW-0735">Signal-anchor</keyword>